<reference evidence="1 2" key="1">
    <citation type="submission" date="2013-08" db="EMBL/GenBank/DDBJ databases">
        <authorList>
            <person name="Weinstock G."/>
            <person name="Sodergren E."/>
            <person name="Wylie T."/>
            <person name="Fulton L."/>
            <person name="Fulton R."/>
            <person name="Fronick C."/>
            <person name="O'Laughlin M."/>
            <person name="Godfrey J."/>
            <person name="Miner T."/>
            <person name="Herter B."/>
            <person name="Appelbaum E."/>
            <person name="Cordes M."/>
            <person name="Lek S."/>
            <person name="Wollam A."/>
            <person name="Pepin K.H."/>
            <person name="Palsikar V.B."/>
            <person name="Mitreva M."/>
            <person name="Wilson R.K."/>
        </authorList>
    </citation>
    <scope>NUCLEOTIDE SEQUENCE [LARGE SCALE GENOMIC DNA]</scope>
    <source>
        <strain evidence="1 2">ATCC 14665</strain>
    </source>
</reference>
<sequence>MGWKSITAAGDHCSGDVRRRVAHVWRSGQRMRRLALRSECRVEAHFGVVK</sequence>
<gene>
    <name evidence="1" type="ORF">N136_04734</name>
</gene>
<dbReference type="HOGENOM" id="CLU_3119322_0_0_11"/>
<evidence type="ECO:0000313" key="1">
    <source>
        <dbReference type="EMBL" id="ERK66512.1"/>
    </source>
</evidence>
<accession>U2SVJ1</accession>
<comment type="caution">
    <text evidence="1">The sequence shown here is derived from an EMBL/GenBank/DDBJ whole genome shotgun (WGS) entry which is preliminary data.</text>
</comment>
<dbReference type="EMBL" id="AWVQ01000882">
    <property type="protein sequence ID" value="ERK66512.1"/>
    <property type="molecule type" value="Genomic_DNA"/>
</dbReference>
<dbReference type="AlphaFoldDB" id="U2SVJ1"/>
<name>U2SVJ1_LEIAQ</name>
<protein>
    <submittedName>
        <fullName evidence="1">Uncharacterized protein</fullName>
    </submittedName>
</protein>
<organism evidence="1 2">
    <name type="scientific">Leifsonia aquatica ATCC 14665</name>
    <dbReference type="NCBI Taxonomy" id="1358026"/>
    <lineage>
        <taxon>Bacteria</taxon>
        <taxon>Bacillati</taxon>
        <taxon>Actinomycetota</taxon>
        <taxon>Actinomycetes</taxon>
        <taxon>Micrococcales</taxon>
        <taxon>Microbacteriaceae</taxon>
        <taxon>Leifsonia</taxon>
    </lineage>
</organism>
<proteinExistence type="predicted"/>
<evidence type="ECO:0000313" key="2">
    <source>
        <dbReference type="Proteomes" id="UP000016605"/>
    </source>
</evidence>
<dbReference type="Proteomes" id="UP000016605">
    <property type="component" value="Unassembled WGS sequence"/>
</dbReference>